<evidence type="ECO:0000256" key="6">
    <source>
        <dbReference type="ARBA" id="ARBA00023136"/>
    </source>
</evidence>
<evidence type="ECO:0000256" key="4">
    <source>
        <dbReference type="ARBA" id="ARBA00022692"/>
    </source>
</evidence>
<keyword evidence="5 7" id="KW-1133">Transmembrane helix</keyword>
<evidence type="ECO:0000313" key="10">
    <source>
        <dbReference type="Proteomes" id="UP001525379"/>
    </source>
</evidence>
<sequence length="276" mass="30751">MTAKRSLLGTIATYLVLITASLLTLVPFLLSLNVSLLEKKALNKGGPFTPAIPPTFEHYQDLFGRRVDFGEAIWTTVAVVAIVLVCQLLFSVLAAYAFAKLRFPGRDTLFWVFLATLMVPQAVTVLPLYFMLSEMGLRATFWGLVLPYLFGSPYAIFLLRESFRQVPDELIDAMRMDGAGHLRILFGLVLPLNRPIMVTLALITVVSHWNNFMWPRIIGGNKVHVLTTATASLQEQYSNNVTLVMAASTIALIPLIALFLAFQQQIVRSITITSFR</sequence>
<feature type="transmembrane region" description="Helical" evidence="7">
    <location>
        <begin position="72"/>
        <end position="97"/>
    </location>
</feature>
<feature type="transmembrane region" description="Helical" evidence="7">
    <location>
        <begin position="109"/>
        <end position="129"/>
    </location>
</feature>
<dbReference type="PANTHER" id="PTHR43744:SF12">
    <property type="entry name" value="ABC TRANSPORTER PERMEASE PROTEIN MG189-RELATED"/>
    <property type="match status" value="1"/>
</dbReference>
<feature type="domain" description="ABC transmembrane type-1" evidence="8">
    <location>
        <begin position="73"/>
        <end position="262"/>
    </location>
</feature>
<comment type="similarity">
    <text evidence="7">Belongs to the binding-protein-dependent transport system permease family.</text>
</comment>
<feature type="transmembrane region" description="Helical" evidence="7">
    <location>
        <begin position="241"/>
        <end position="262"/>
    </location>
</feature>
<dbReference type="InterPro" id="IPR000515">
    <property type="entry name" value="MetI-like"/>
</dbReference>
<dbReference type="EMBL" id="JALXSQ010000004">
    <property type="protein sequence ID" value="MCT2042052.1"/>
    <property type="molecule type" value="Genomic_DNA"/>
</dbReference>
<evidence type="ECO:0000256" key="2">
    <source>
        <dbReference type="ARBA" id="ARBA00022448"/>
    </source>
</evidence>
<keyword evidence="4 7" id="KW-0812">Transmembrane</keyword>
<feature type="transmembrane region" description="Helical" evidence="7">
    <location>
        <begin position="7"/>
        <end position="30"/>
    </location>
</feature>
<accession>A0ABT2HUS3</accession>
<feature type="transmembrane region" description="Helical" evidence="7">
    <location>
        <begin position="184"/>
        <end position="206"/>
    </location>
</feature>
<evidence type="ECO:0000256" key="3">
    <source>
        <dbReference type="ARBA" id="ARBA00022475"/>
    </source>
</evidence>
<dbReference type="CDD" id="cd06261">
    <property type="entry name" value="TM_PBP2"/>
    <property type="match status" value="1"/>
</dbReference>
<dbReference type="Gene3D" id="1.10.3720.10">
    <property type="entry name" value="MetI-like"/>
    <property type="match status" value="1"/>
</dbReference>
<evidence type="ECO:0000256" key="7">
    <source>
        <dbReference type="RuleBase" id="RU363032"/>
    </source>
</evidence>
<dbReference type="InterPro" id="IPR035906">
    <property type="entry name" value="MetI-like_sf"/>
</dbReference>
<dbReference type="PANTHER" id="PTHR43744">
    <property type="entry name" value="ABC TRANSPORTER PERMEASE PROTEIN MG189-RELATED-RELATED"/>
    <property type="match status" value="1"/>
</dbReference>
<evidence type="ECO:0000256" key="5">
    <source>
        <dbReference type="ARBA" id="ARBA00022989"/>
    </source>
</evidence>
<evidence type="ECO:0000313" key="9">
    <source>
        <dbReference type="EMBL" id="MCT2042052.1"/>
    </source>
</evidence>
<keyword evidence="6 7" id="KW-0472">Membrane</keyword>
<dbReference type="Pfam" id="PF00528">
    <property type="entry name" value="BPD_transp_1"/>
    <property type="match status" value="1"/>
</dbReference>
<comment type="caution">
    <text evidence="9">The sequence shown here is derived from an EMBL/GenBank/DDBJ whole genome shotgun (WGS) entry which is preliminary data.</text>
</comment>
<protein>
    <submittedName>
        <fullName evidence="9">Carbohydrate ABC transporter permease</fullName>
    </submittedName>
</protein>
<dbReference type="Proteomes" id="UP001525379">
    <property type="component" value="Unassembled WGS sequence"/>
</dbReference>
<reference evidence="9 10" key="1">
    <citation type="submission" date="2022-04" db="EMBL/GenBank/DDBJ databases">
        <title>Human microbiome associated bacterial genomes.</title>
        <authorList>
            <person name="Sandstrom S."/>
            <person name="Salamzade R."/>
            <person name="Kalan L.R."/>
        </authorList>
    </citation>
    <scope>NUCLEOTIDE SEQUENCE [LARGE SCALE GENOMIC DNA]</scope>
    <source>
        <strain evidence="10">p3-SID1799</strain>
    </source>
</reference>
<keyword evidence="10" id="KW-1185">Reference proteome</keyword>
<proteinExistence type="inferred from homology"/>
<keyword evidence="3" id="KW-1003">Cell membrane</keyword>
<evidence type="ECO:0000259" key="8">
    <source>
        <dbReference type="PROSITE" id="PS50928"/>
    </source>
</evidence>
<comment type="subcellular location">
    <subcellularLocation>
        <location evidence="1 7">Cell membrane</location>
        <topology evidence="1 7">Multi-pass membrane protein</topology>
    </subcellularLocation>
</comment>
<feature type="transmembrane region" description="Helical" evidence="7">
    <location>
        <begin position="141"/>
        <end position="159"/>
    </location>
</feature>
<gene>
    <name evidence="9" type="ORF">M3D15_01660</name>
</gene>
<evidence type="ECO:0000256" key="1">
    <source>
        <dbReference type="ARBA" id="ARBA00004651"/>
    </source>
</evidence>
<keyword evidence="2 7" id="KW-0813">Transport</keyword>
<dbReference type="SUPFAM" id="SSF161098">
    <property type="entry name" value="MetI-like"/>
    <property type="match status" value="1"/>
</dbReference>
<dbReference type="PROSITE" id="PS50928">
    <property type="entry name" value="ABC_TM1"/>
    <property type="match status" value="1"/>
</dbReference>
<name>A0ABT2HUS3_9MICO</name>
<organism evidence="9 10">
    <name type="scientific">Pseudoclavibacter albus</name>
    <dbReference type="NCBI Taxonomy" id="272241"/>
    <lineage>
        <taxon>Bacteria</taxon>
        <taxon>Bacillati</taxon>
        <taxon>Actinomycetota</taxon>
        <taxon>Actinomycetes</taxon>
        <taxon>Micrococcales</taxon>
        <taxon>Microbacteriaceae</taxon>
        <taxon>Pseudoclavibacter</taxon>
    </lineage>
</organism>
<dbReference type="RefSeq" id="WP_260103728.1">
    <property type="nucleotide sequence ID" value="NZ_JALXSQ010000004.1"/>
</dbReference>